<evidence type="ECO:0000256" key="3">
    <source>
        <dbReference type="HAMAP-Rule" id="MF_00376"/>
    </source>
</evidence>
<comment type="subcellular location">
    <subcellularLocation>
        <location evidence="3">Cytoplasm</location>
    </subcellularLocation>
</comment>
<reference evidence="6 7" key="1">
    <citation type="journal article" date="2019" name="Int. J. Syst. Evol. Microbiol.">
        <title>The Global Catalogue of Microorganisms (GCM) 10K type strain sequencing project: providing services to taxonomists for standard genome sequencing and annotation.</title>
        <authorList>
            <consortium name="The Broad Institute Genomics Platform"/>
            <consortium name="The Broad Institute Genome Sequencing Center for Infectious Disease"/>
            <person name="Wu L."/>
            <person name="Ma J."/>
        </authorList>
    </citation>
    <scope>NUCLEOTIDE SEQUENCE [LARGE SCALE GENOMIC DNA]</scope>
    <source>
        <strain evidence="6 7">JCM 11269</strain>
    </source>
</reference>
<protein>
    <recommendedName>
        <fullName evidence="3 4">Dephospho-CoA kinase</fullName>
        <ecNumber evidence="3 4">2.7.1.24</ecNumber>
    </recommendedName>
    <alternativeName>
        <fullName evidence="3">Dephosphocoenzyme A kinase</fullName>
    </alternativeName>
</protein>
<dbReference type="NCBIfam" id="NF002879">
    <property type="entry name" value="PRK03333.1"/>
    <property type="match status" value="1"/>
</dbReference>
<name>A0ABN1SS83_9ACTN</name>
<dbReference type="EC" id="2.7.1.24" evidence="3 4"/>
<dbReference type="PANTHER" id="PTHR10695">
    <property type="entry name" value="DEPHOSPHO-COA KINASE-RELATED"/>
    <property type="match status" value="1"/>
</dbReference>
<feature type="region of interest" description="Disordered" evidence="5">
    <location>
        <begin position="196"/>
        <end position="225"/>
    </location>
</feature>
<comment type="similarity">
    <text evidence="3">Belongs to the CoaE family.</text>
</comment>
<dbReference type="NCBIfam" id="TIGR00152">
    <property type="entry name" value="dephospho-CoA kinase"/>
    <property type="match status" value="1"/>
</dbReference>
<evidence type="ECO:0000256" key="1">
    <source>
        <dbReference type="ARBA" id="ARBA00022741"/>
    </source>
</evidence>
<dbReference type="InterPro" id="IPR001977">
    <property type="entry name" value="Depp_CoAkinase"/>
</dbReference>
<dbReference type="RefSeq" id="WP_067390289.1">
    <property type="nucleotide sequence ID" value="NZ_BAAAHU010000002.1"/>
</dbReference>
<keyword evidence="3" id="KW-0808">Transferase</keyword>
<evidence type="ECO:0000256" key="4">
    <source>
        <dbReference type="NCBIfam" id="TIGR00152"/>
    </source>
</evidence>
<keyword evidence="3" id="KW-0173">Coenzyme A biosynthesis</keyword>
<dbReference type="Proteomes" id="UP001501072">
    <property type="component" value="Unassembled WGS sequence"/>
</dbReference>
<evidence type="ECO:0000313" key="6">
    <source>
        <dbReference type="EMBL" id="GAA1003593.1"/>
    </source>
</evidence>
<dbReference type="PANTHER" id="PTHR10695:SF46">
    <property type="entry name" value="BIFUNCTIONAL COENZYME A SYNTHASE-RELATED"/>
    <property type="match status" value="1"/>
</dbReference>
<dbReference type="PROSITE" id="PS51219">
    <property type="entry name" value="DPCK"/>
    <property type="match status" value="1"/>
</dbReference>
<dbReference type="Pfam" id="PF01121">
    <property type="entry name" value="CoaE"/>
    <property type="match status" value="1"/>
</dbReference>
<organism evidence="6 7">
    <name type="scientific">Streptomyces thermogriseus</name>
    <dbReference type="NCBI Taxonomy" id="75292"/>
    <lineage>
        <taxon>Bacteria</taxon>
        <taxon>Bacillati</taxon>
        <taxon>Actinomycetota</taxon>
        <taxon>Actinomycetes</taxon>
        <taxon>Kitasatosporales</taxon>
        <taxon>Streptomycetaceae</taxon>
        <taxon>Streptomyces</taxon>
    </lineage>
</organism>
<dbReference type="SUPFAM" id="SSF52540">
    <property type="entry name" value="P-loop containing nucleoside triphosphate hydrolases"/>
    <property type="match status" value="1"/>
</dbReference>
<dbReference type="EMBL" id="BAAAHU010000002">
    <property type="protein sequence ID" value="GAA1003593.1"/>
    <property type="molecule type" value="Genomic_DNA"/>
</dbReference>
<keyword evidence="3" id="KW-0963">Cytoplasm</keyword>
<feature type="compositionally biased region" description="Basic and acidic residues" evidence="5">
    <location>
        <begin position="213"/>
        <end position="225"/>
    </location>
</feature>
<comment type="catalytic activity">
    <reaction evidence="3">
        <text>3'-dephospho-CoA + ATP = ADP + CoA + H(+)</text>
        <dbReference type="Rhea" id="RHEA:18245"/>
        <dbReference type="ChEBI" id="CHEBI:15378"/>
        <dbReference type="ChEBI" id="CHEBI:30616"/>
        <dbReference type="ChEBI" id="CHEBI:57287"/>
        <dbReference type="ChEBI" id="CHEBI:57328"/>
        <dbReference type="ChEBI" id="CHEBI:456216"/>
        <dbReference type="EC" id="2.7.1.24"/>
    </reaction>
</comment>
<gene>
    <name evidence="3 6" type="primary">coaE</name>
    <name evidence="6" type="ORF">GCM10009564_03680</name>
</gene>
<keyword evidence="2 3" id="KW-0067">ATP-binding</keyword>
<evidence type="ECO:0000256" key="2">
    <source>
        <dbReference type="ARBA" id="ARBA00022840"/>
    </source>
</evidence>
<comment type="function">
    <text evidence="3">Catalyzes the phosphorylation of the 3'-hydroxyl group of dephosphocoenzyme A to form coenzyme A.</text>
</comment>
<evidence type="ECO:0000313" key="7">
    <source>
        <dbReference type="Proteomes" id="UP001501072"/>
    </source>
</evidence>
<dbReference type="GO" id="GO:0016301">
    <property type="term" value="F:kinase activity"/>
    <property type="evidence" value="ECO:0007669"/>
    <property type="project" value="UniProtKB-KW"/>
</dbReference>
<sequence>MLSVGLTGGIGAGKSEVSRLLVECGAVLIDADRIAREVVAPGTPGLEAVVEAFGQDVLAEDGSLDRPRLGSIVFADPEKLAVLNSIVHPLVSARSRELQEAAPEDAVVVHDVPLLTENGLAPQYDVVVVVDASPQTQLDRLVRLRGMTEEDARARMAAQATREERLRIADIVIDNDVPLERLRQRVKEVWEDLRRRERELGQKPRGPQAPRKPQAERRQQEQREE</sequence>
<comment type="caution">
    <text evidence="6">The sequence shown here is derived from an EMBL/GenBank/DDBJ whole genome shotgun (WGS) entry which is preliminary data.</text>
</comment>
<dbReference type="HAMAP" id="MF_00376">
    <property type="entry name" value="Dephospho_CoA_kinase"/>
    <property type="match status" value="1"/>
</dbReference>
<keyword evidence="7" id="KW-1185">Reference proteome</keyword>
<proteinExistence type="inferred from homology"/>
<keyword evidence="3 6" id="KW-0418">Kinase</keyword>
<dbReference type="CDD" id="cd02022">
    <property type="entry name" value="DPCK"/>
    <property type="match status" value="1"/>
</dbReference>
<dbReference type="Gene3D" id="3.40.50.300">
    <property type="entry name" value="P-loop containing nucleotide triphosphate hydrolases"/>
    <property type="match status" value="1"/>
</dbReference>
<evidence type="ECO:0000256" key="5">
    <source>
        <dbReference type="SAM" id="MobiDB-lite"/>
    </source>
</evidence>
<dbReference type="InterPro" id="IPR027417">
    <property type="entry name" value="P-loop_NTPase"/>
</dbReference>
<accession>A0ABN1SS83</accession>
<comment type="pathway">
    <text evidence="3">Cofactor biosynthesis; coenzyme A biosynthesis; CoA from (R)-pantothenate: step 5/5.</text>
</comment>
<feature type="binding site" evidence="3">
    <location>
        <begin position="11"/>
        <end position="16"/>
    </location>
    <ligand>
        <name>ATP</name>
        <dbReference type="ChEBI" id="CHEBI:30616"/>
    </ligand>
</feature>
<keyword evidence="1 3" id="KW-0547">Nucleotide-binding</keyword>